<evidence type="ECO:0000313" key="1">
    <source>
        <dbReference type="EMBL" id="MDM7890035.1"/>
    </source>
</evidence>
<evidence type="ECO:0000313" key="2">
    <source>
        <dbReference type="Proteomes" id="UP001235720"/>
    </source>
</evidence>
<dbReference type="EMBL" id="JAUCMM010000020">
    <property type="protein sequence ID" value="MDM7890035.1"/>
    <property type="molecule type" value="Genomic_DNA"/>
</dbReference>
<dbReference type="Proteomes" id="UP001235720">
    <property type="component" value="Unassembled WGS sequence"/>
</dbReference>
<accession>A0ABT7TKB4</accession>
<keyword evidence="2" id="KW-1185">Reference proteome</keyword>
<dbReference type="RefSeq" id="WP_289471562.1">
    <property type="nucleotide sequence ID" value="NZ_JAUCMM010000020.1"/>
</dbReference>
<organism evidence="1 2">
    <name type="scientific">Curtobacterium subtropicum</name>
    <dbReference type="NCBI Taxonomy" id="3055138"/>
    <lineage>
        <taxon>Bacteria</taxon>
        <taxon>Bacillati</taxon>
        <taxon>Actinomycetota</taxon>
        <taxon>Actinomycetes</taxon>
        <taxon>Micrococcales</taxon>
        <taxon>Microbacteriaceae</taxon>
        <taxon>Curtobacterium</taxon>
    </lineage>
</organism>
<proteinExistence type="predicted"/>
<sequence length="125" mass="13318">MSAEWVVLSPRHVDAAVVVGAAAAVDPDLGVRQLWDGNALQLTTPDGVVLLTLIQSRRLERTTDAERLLGPRSLTTPLFGGDETLWWTSVHVAAQDPFRAVAERIVRDVAAAAGGLPVARSAVED</sequence>
<name>A0ABT7TKB4_9MICO</name>
<gene>
    <name evidence="1" type="ORF">QUG98_16405</name>
</gene>
<reference evidence="1 2" key="1">
    <citation type="submission" date="2023-06" db="EMBL/GenBank/DDBJ databases">
        <authorList>
            <person name="Feng G."/>
            <person name="Li J."/>
            <person name="Zhu H."/>
        </authorList>
    </citation>
    <scope>NUCLEOTIDE SEQUENCE [LARGE SCALE GENOMIC DNA]</scope>
    <source>
        <strain evidence="1 2">RHCJP20</strain>
    </source>
</reference>
<comment type="caution">
    <text evidence="1">The sequence shown here is derived from an EMBL/GenBank/DDBJ whole genome shotgun (WGS) entry which is preliminary data.</text>
</comment>
<protein>
    <submittedName>
        <fullName evidence="1">Uncharacterized protein</fullName>
    </submittedName>
</protein>